<protein>
    <submittedName>
        <fullName evidence="2">Uncharacterized protein</fullName>
    </submittedName>
</protein>
<dbReference type="PROSITE" id="PS00204">
    <property type="entry name" value="FERRITIN_2"/>
    <property type="match status" value="1"/>
</dbReference>
<keyword evidence="3" id="KW-1185">Reference proteome</keyword>
<dbReference type="PANTHER" id="PTHR43358">
    <property type="entry name" value="ALPHA/BETA-HYDROLASE"/>
    <property type="match status" value="1"/>
</dbReference>
<sequence>MSTSGLNFLGSISSEVCFGENVESLLGDTLPLEGIPEQAVAPIVAQAPVGGQAVALVVAQAPAGGQAVNPPSQPQAPQTTVPHGGPNANPLNLSHGDFQICVQMQFRFTCFLSLLFVLLETLKTRIKFAIQYMRRSILKKAKFDIEELNTIKVAKSSFVPVLFGHAIDDDFIQPHHSDRIFNAYVGDKNIIKFDGDHNSPRPQFYFDSVNIFFHNVLQPPEDEVASRNNDVQLADFVEREFLTEQVKAIKKMFEYVAQLRRVFSISIRCFSMELLLDAELMSVPCVLYTLSGGYGSGV</sequence>
<dbReference type="InterPro" id="IPR029058">
    <property type="entry name" value="AB_hydrolase_fold"/>
</dbReference>
<dbReference type="Gene3D" id="1.20.1260.10">
    <property type="match status" value="1"/>
</dbReference>
<dbReference type="EMBL" id="JAUIZM010000006">
    <property type="protein sequence ID" value="KAK1380249.1"/>
    <property type="molecule type" value="Genomic_DNA"/>
</dbReference>
<evidence type="ECO:0000313" key="3">
    <source>
        <dbReference type="Proteomes" id="UP001237642"/>
    </source>
</evidence>
<dbReference type="PANTHER" id="PTHR43358:SF4">
    <property type="entry name" value="ALPHA_BETA HYDROLASE FOLD-1 DOMAIN-CONTAINING PROTEIN"/>
    <property type="match status" value="1"/>
</dbReference>
<organism evidence="2 3">
    <name type="scientific">Heracleum sosnowskyi</name>
    <dbReference type="NCBI Taxonomy" id="360622"/>
    <lineage>
        <taxon>Eukaryota</taxon>
        <taxon>Viridiplantae</taxon>
        <taxon>Streptophyta</taxon>
        <taxon>Embryophyta</taxon>
        <taxon>Tracheophyta</taxon>
        <taxon>Spermatophyta</taxon>
        <taxon>Magnoliopsida</taxon>
        <taxon>eudicotyledons</taxon>
        <taxon>Gunneridae</taxon>
        <taxon>Pentapetalae</taxon>
        <taxon>asterids</taxon>
        <taxon>campanulids</taxon>
        <taxon>Apiales</taxon>
        <taxon>Apiaceae</taxon>
        <taxon>Apioideae</taxon>
        <taxon>apioid superclade</taxon>
        <taxon>Tordylieae</taxon>
        <taxon>Tordyliinae</taxon>
        <taxon>Heracleum</taxon>
    </lineage>
</organism>
<reference evidence="2" key="1">
    <citation type="submission" date="2023-02" db="EMBL/GenBank/DDBJ databases">
        <title>Genome of toxic invasive species Heracleum sosnowskyi carries increased number of genes despite the absence of recent whole-genome duplications.</title>
        <authorList>
            <person name="Schelkunov M."/>
            <person name="Shtratnikova V."/>
            <person name="Makarenko M."/>
            <person name="Klepikova A."/>
            <person name="Omelchenko D."/>
            <person name="Novikova G."/>
            <person name="Obukhova E."/>
            <person name="Bogdanov V."/>
            <person name="Penin A."/>
            <person name="Logacheva M."/>
        </authorList>
    </citation>
    <scope>NUCLEOTIDE SEQUENCE</scope>
    <source>
        <strain evidence="2">Hsosn_3</strain>
        <tissue evidence="2">Leaf</tissue>
    </source>
</reference>
<feature type="region of interest" description="Disordered" evidence="1">
    <location>
        <begin position="66"/>
        <end position="86"/>
    </location>
</feature>
<dbReference type="InterPro" id="IPR014034">
    <property type="entry name" value="Ferritin_CS"/>
</dbReference>
<dbReference type="Proteomes" id="UP001237642">
    <property type="component" value="Unassembled WGS sequence"/>
</dbReference>
<name>A0AAD8I849_9APIA</name>
<proteinExistence type="predicted"/>
<dbReference type="InterPro" id="IPR009078">
    <property type="entry name" value="Ferritin-like_SF"/>
</dbReference>
<dbReference type="InterPro" id="IPR012347">
    <property type="entry name" value="Ferritin-like"/>
</dbReference>
<reference evidence="2" key="2">
    <citation type="submission" date="2023-05" db="EMBL/GenBank/DDBJ databases">
        <authorList>
            <person name="Schelkunov M.I."/>
        </authorList>
    </citation>
    <scope>NUCLEOTIDE SEQUENCE</scope>
    <source>
        <strain evidence="2">Hsosn_3</strain>
        <tissue evidence="2">Leaf</tissue>
    </source>
</reference>
<comment type="caution">
    <text evidence="2">The sequence shown here is derived from an EMBL/GenBank/DDBJ whole genome shotgun (WGS) entry which is preliminary data.</text>
</comment>
<evidence type="ECO:0000313" key="2">
    <source>
        <dbReference type="EMBL" id="KAK1380249.1"/>
    </source>
</evidence>
<evidence type="ECO:0000256" key="1">
    <source>
        <dbReference type="SAM" id="MobiDB-lite"/>
    </source>
</evidence>
<dbReference type="SUPFAM" id="SSF47240">
    <property type="entry name" value="Ferritin-like"/>
    <property type="match status" value="1"/>
</dbReference>
<gene>
    <name evidence="2" type="ORF">POM88_026993</name>
</gene>
<dbReference type="AlphaFoldDB" id="A0AAD8I849"/>
<dbReference type="InterPro" id="IPR052920">
    <property type="entry name" value="DNA-binding_regulatory"/>
</dbReference>
<accession>A0AAD8I849</accession>
<dbReference type="SUPFAM" id="SSF53474">
    <property type="entry name" value="alpha/beta-Hydrolases"/>
    <property type="match status" value="1"/>
</dbReference>